<dbReference type="InterPro" id="IPR039361">
    <property type="entry name" value="Cyclin"/>
</dbReference>
<dbReference type="Pfam" id="PF00134">
    <property type="entry name" value="Cyclin_N"/>
    <property type="match status" value="1"/>
</dbReference>
<evidence type="ECO:0000256" key="2">
    <source>
        <dbReference type="ARBA" id="ARBA00023127"/>
    </source>
</evidence>
<evidence type="ECO:0000256" key="1">
    <source>
        <dbReference type="ARBA" id="ARBA00022618"/>
    </source>
</evidence>
<evidence type="ECO:0000256" key="3">
    <source>
        <dbReference type="ARBA" id="ARBA00023306"/>
    </source>
</evidence>
<reference evidence="7 8" key="1">
    <citation type="submission" date="2024-07" db="EMBL/GenBank/DDBJ databases">
        <title>Chromosome-level genome assembly of the water stick insect Ranatra chinensis (Heteroptera: Nepidae).</title>
        <authorList>
            <person name="Liu X."/>
        </authorList>
    </citation>
    <scope>NUCLEOTIDE SEQUENCE [LARGE SCALE GENOMIC DNA]</scope>
    <source>
        <strain evidence="7">Cailab_2021Rc</strain>
        <tissue evidence="7">Muscle</tissue>
    </source>
</reference>
<dbReference type="InterPro" id="IPR004367">
    <property type="entry name" value="Cyclin_C-dom"/>
</dbReference>
<name>A0ABD0ZFH4_9HEMI</name>
<dbReference type="GO" id="GO:0051301">
    <property type="term" value="P:cell division"/>
    <property type="evidence" value="ECO:0007669"/>
    <property type="project" value="UniProtKB-KW"/>
</dbReference>
<dbReference type="AlphaFoldDB" id="A0ABD0ZFH4"/>
<dbReference type="InterPro" id="IPR013763">
    <property type="entry name" value="Cyclin-like_dom"/>
</dbReference>
<evidence type="ECO:0000259" key="5">
    <source>
        <dbReference type="SMART" id="SM00385"/>
    </source>
</evidence>
<dbReference type="CDD" id="cd20509">
    <property type="entry name" value="CYCLIN_CCNB1-like_rpt2"/>
    <property type="match status" value="1"/>
</dbReference>
<proteinExistence type="inferred from homology"/>
<dbReference type="Pfam" id="PF02984">
    <property type="entry name" value="Cyclin_C"/>
    <property type="match status" value="1"/>
</dbReference>
<dbReference type="InterPro" id="IPR046965">
    <property type="entry name" value="Cyclin_A/B-like"/>
</dbReference>
<dbReference type="InterPro" id="IPR048258">
    <property type="entry name" value="Cyclins_cyclin-box"/>
</dbReference>
<keyword evidence="8" id="KW-1185">Reference proteome</keyword>
<dbReference type="SMART" id="SM01332">
    <property type="entry name" value="Cyclin_C"/>
    <property type="match status" value="1"/>
</dbReference>
<keyword evidence="1" id="KW-0132">Cell division</keyword>
<keyword evidence="3" id="KW-0131">Cell cycle</keyword>
<dbReference type="FunFam" id="1.10.472.10:FF:000001">
    <property type="entry name" value="G2/mitotic-specific cyclin"/>
    <property type="match status" value="1"/>
</dbReference>
<dbReference type="GO" id="GO:0005634">
    <property type="term" value="C:nucleus"/>
    <property type="evidence" value="ECO:0007669"/>
    <property type="project" value="UniProtKB-ARBA"/>
</dbReference>
<keyword evidence="2 4" id="KW-0195">Cyclin</keyword>
<sequence length="354" mass="40639">MKGKAPGISRPALSTIHINHRVSRKYPDNVVKHPNFKCTRRRTPCNGNAKKQRKLLKETEINEKTPEIELPKGVDDIDSSHSKSQFHVYQYARGIYLYLRYLEDKYCIQEIKLEGTEITSKMRAILIDWICDVSCHFKLTQETFHLTIHIIDKYMQIDRTTSRDNLQLVGLGAIFIATKYEEVNPLELNDLMFVSDSAYKSEQILKMEEKILQSIEFILGQPSAITFLRRFSKAAKAQQMQHTFSKYIIDLCLLDHTLSHIKPSVIASAAIYIASCISNDEVNPEFWTPSLVYYSGYSYNDFEHIISKLAQNIVQANSSKLQAIQNKYASAELLSVSRMPCFRPEAGVINELCK</sequence>
<accession>A0ABD0ZFH4</accession>
<feature type="domain" description="Cyclin C-terminal" evidence="6">
    <location>
        <begin position="222"/>
        <end position="342"/>
    </location>
</feature>
<dbReference type="PANTHER" id="PTHR10177">
    <property type="entry name" value="CYCLINS"/>
    <property type="match status" value="1"/>
</dbReference>
<evidence type="ECO:0000256" key="4">
    <source>
        <dbReference type="RuleBase" id="RU000383"/>
    </source>
</evidence>
<feature type="domain" description="Cyclin-like" evidence="5">
    <location>
        <begin position="128"/>
        <end position="213"/>
    </location>
</feature>
<dbReference type="SUPFAM" id="SSF47954">
    <property type="entry name" value="Cyclin-like"/>
    <property type="match status" value="2"/>
</dbReference>
<evidence type="ECO:0000313" key="7">
    <source>
        <dbReference type="EMBL" id="KAL1138824.1"/>
    </source>
</evidence>
<dbReference type="Proteomes" id="UP001558652">
    <property type="component" value="Unassembled WGS sequence"/>
</dbReference>
<dbReference type="SMART" id="SM00385">
    <property type="entry name" value="CYCLIN"/>
    <property type="match status" value="2"/>
</dbReference>
<dbReference type="EMBL" id="JBFDAA010000003">
    <property type="protein sequence ID" value="KAL1138824.1"/>
    <property type="molecule type" value="Genomic_DNA"/>
</dbReference>
<evidence type="ECO:0000259" key="6">
    <source>
        <dbReference type="SMART" id="SM01332"/>
    </source>
</evidence>
<feature type="domain" description="Cyclin-like" evidence="5">
    <location>
        <begin position="226"/>
        <end position="311"/>
    </location>
</feature>
<dbReference type="PIRSF" id="PIRSF001771">
    <property type="entry name" value="Cyclin_A_B_D_E"/>
    <property type="match status" value="1"/>
</dbReference>
<dbReference type="PROSITE" id="PS00292">
    <property type="entry name" value="CYCLINS"/>
    <property type="match status" value="1"/>
</dbReference>
<evidence type="ECO:0000313" key="8">
    <source>
        <dbReference type="Proteomes" id="UP001558652"/>
    </source>
</evidence>
<dbReference type="Gene3D" id="1.10.472.10">
    <property type="entry name" value="Cyclin-like"/>
    <property type="match status" value="2"/>
</dbReference>
<gene>
    <name evidence="7" type="ORF">AAG570_008886</name>
</gene>
<evidence type="ECO:0008006" key="9">
    <source>
        <dbReference type="Google" id="ProtNLM"/>
    </source>
</evidence>
<dbReference type="InterPro" id="IPR006671">
    <property type="entry name" value="Cyclin_N"/>
</dbReference>
<organism evidence="7 8">
    <name type="scientific">Ranatra chinensis</name>
    <dbReference type="NCBI Taxonomy" id="642074"/>
    <lineage>
        <taxon>Eukaryota</taxon>
        <taxon>Metazoa</taxon>
        <taxon>Ecdysozoa</taxon>
        <taxon>Arthropoda</taxon>
        <taxon>Hexapoda</taxon>
        <taxon>Insecta</taxon>
        <taxon>Pterygota</taxon>
        <taxon>Neoptera</taxon>
        <taxon>Paraneoptera</taxon>
        <taxon>Hemiptera</taxon>
        <taxon>Heteroptera</taxon>
        <taxon>Panheteroptera</taxon>
        <taxon>Nepomorpha</taxon>
        <taxon>Nepidae</taxon>
        <taxon>Ranatrinae</taxon>
        <taxon>Ranatra</taxon>
    </lineage>
</organism>
<dbReference type="InterPro" id="IPR036915">
    <property type="entry name" value="Cyclin-like_sf"/>
</dbReference>
<protein>
    <recommendedName>
        <fullName evidence="9">Cyclin B</fullName>
    </recommendedName>
</protein>
<comment type="caution">
    <text evidence="7">The sequence shown here is derived from an EMBL/GenBank/DDBJ whole genome shotgun (WGS) entry which is preliminary data.</text>
</comment>
<dbReference type="GO" id="GO:0000278">
    <property type="term" value="P:mitotic cell cycle"/>
    <property type="evidence" value="ECO:0007669"/>
    <property type="project" value="UniProtKB-ARBA"/>
</dbReference>
<comment type="similarity">
    <text evidence="4">Belongs to the cyclin family.</text>
</comment>